<sequence length="244" mass="27173">MKKFLRYALALILLLGIGGACLVFGVFKAAQHEPEFYREALQATPEVHEAAGDVLEKHVLDLRNDLRREGLWEAIFTDEQINGWLASDLPEKFPTVLPAGVSDPRIAIRPAAAMIGCRYEDERVSTVLSLSLQLSLTDEPNVVAVRILGVRAGLLPVPITDWLDKITERARQSDIDLRWEQIDGDPVALVHVPVEHEDFSRRQIHIEQIEMRDGELYLAGISEAPSTGQSLSQTAAILKATDHR</sequence>
<dbReference type="Proteomes" id="UP000317648">
    <property type="component" value="Chromosome"/>
</dbReference>
<dbReference type="PROSITE" id="PS51257">
    <property type="entry name" value="PROKAR_LIPOPROTEIN"/>
    <property type="match status" value="1"/>
</dbReference>
<keyword evidence="2" id="KW-1185">Reference proteome</keyword>
<dbReference type="RefSeq" id="WP_145051669.1">
    <property type="nucleotide sequence ID" value="NZ_CP036433.1"/>
</dbReference>
<accession>A0A518DQ71</accession>
<proteinExistence type="predicted"/>
<dbReference type="OrthoDB" id="274988at2"/>
<dbReference type="EMBL" id="CP036433">
    <property type="protein sequence ID" value="QDU93995.1"/>
    <property type="molecule type" value="Genomic_DNA"/>
</dbReference>
<reference evidence="1 2" key="1">
    <citation type="submission" date="2019-02" db="EMBL/GenBank/DDBJ databases">
        <title>Deep-cultivation of Planctomycetes and their phenomic and genomic characterization uncovers novel biology.</title>
        <authorList>
            <person name="Wiegand S."/>
            <person name="Jogler M."/>
            <person name="Boedeker C."/>
            <person name="Pinto D."/>
            <person name="Vollmers J."/>
            <person name="Rivas-Marin E."/>
            <person name="Kohn T."/>
            <person name="Peeters S.H."/>
            <person name="Heuer A."/>
            <person name="Rast P."/>
            <person name="Oberbeckmann S."/>
            <person name="Bunk B."/>
            <person name="Jeske O."/>
            <person name="Meyerdierks A."/>
            <person name="Storesund J.E."/>
            <person name="Kallscheuer N."/>
            <person name="Luecker S."/>
            <person name="Lage O.M."/>
            <person name="Pohl T."/>
            <person name="Merkel B.J."/>
            <person name="Hornburger P."/>
            <person name="Mueller R.-W."/>
            <person name="Bruemmer F."/>
            <person name="Labrenz M."/>
            <person name="Spormann A.M."/>
            <person name="Op den Camp H."/>
            <person name="Overmann J."/>
            <person name="Amann R."/>
            <person name="Jetten M.S.M."/>
            <person name="Mascher T."/>
            <person name="Medema M.H."/>
            <person name="Devos D.P."/>
            <person name="Kaster A.-K."/>
            <person name="Ovreas L."/>
            <person name="Rohde M."/>
            <person name="Galperin M.Y."/>
            <person name="Jogler C."/>
        </authorList>
    </citation>
    <scope>NUCLEOTIDE SEQUENCE [LARGE SCALE GENOMIC DNA]</scope>
    <source>
        <strain evidence="1 2">Pla85_3_4</strain>
    </source>
</reference>
<evidence type="ECO:0000313" key="2">
    <source>
        <dbReference type="Proteomes" id="UP000317648"/>
    </source>
</evidence>
<evidence type="ECO:0000313" key="1">
    <source>
        <dbReference type="EMBL" id="QDU93995.1"/>
    </source>
</evidence>
<name>A0A518DQ71_9BACT</name>
<organism evidence="1 2">
    <name type="scientific">Lignipirellula cremea</name>
    <dbReference type="NCBI Taxonomy" id="2528010"/>
    <lineage>
        <taxon>Bacteria</taxon>
        <taxon>Pseudomonadati</taxon>
        <taxon>Planctomycetota</taxon>
        <taxon>Planctomycetia</taxon>
        <taxon>Pirellulales</taxon>
        <taxon>Pirellulaceae</taxon>
        <taxon>Lignipirellula</taxon>
    </lineage>
</organism>
<gene>
    <name evidence="1" type="ORF">Pla8534_17810</name>
</gene>
<dbReference type="KEGG" id="lcre:Pla8534_17810"/>
<protein>
    <submittedName>
        <fullName evidence="1">Uncharacterized protein</fullName>
    </submittedName>
</protein>
<dbReference type="AlphaFoldDB" id="A0A518DQ71"/>